<evidence type="ECO:0000256" key="5">
    <source>
        <dbReference type="ARBA" id="ARBA00022516"/>
    </source>
</evidence>
<keyword evidence="9 14" id="KW-0418">Kinase</keyword>
<dbReference type="UniPathway" id="UPA00359">
    <property type="reaction ID" value="UER00482"/>
</dbReference>
<evidence type="ECO:0000256" key="10">
    <source>
        <dbReference type="ARBA" id="ARBA00022840"/>
    </source>
</evidence>
<evidence type="ECO:0000256" key="8">
    <source>
        <dbReference type="ARBA" id="ARBA00022741"/>
    </source>
</evidence>
<comment type="pathway">
    <text evidence="2">Glycolipid biosynthesis; lipid IV(A) biosynthesis; lipid IV(A) from (3R)-3-hydroxytetradecanoyl-[acyl-carrier-protein] and UDP-N-acetyl-alpha-D-glucosamine: step 6/6.</text>
</comment>
<dbReference type="Pfam" id="PF02606">
    <property type="entry name" value="LpxK"/>
    <property type="match status" value="1"/>
</dbReference>
<dbReference type="EC" id="2.7.1.130" evidence="3"/>
<reference evidence="14 15" key="1">
    <citation type="submission" date="2013-01" db="EMBL/GenBank/DDBJ databases">
        <authorList>
            <person name="Harkins D.M."/>
            <person name="Durkin A.S."/>
            <person name="Brinkac L.M."/>
            <person name="Haft D.H."/>
            <person name="Selengut J.D."/>
            <person name="Sanka R."/>
            <person name="DePew J."/>
            <person name="Purushe J."/>
            <person name="Picardeau M."/>
            <person name="Werts C."/>
            <person name="Goarant C."/>
            <person name="Vinetz J.M."/>
            <person name="Sutton G.G."/>
            <person name="Nierman W.C."/>
            <person name="Fouts D.E."/>
        </authorList>
    </citation>
    <scope>NUCLEOTIDE SEQUENCE [LARGE SCALE GENOMIC DNA]</scope>
    <source>
        <strain evidence="14 15">200701203</strain>
    </source>
</reference>
<keyword evidence="10" id="KW-0067">ATP-binding</keyword>
<accession>M3FEJ6</accession>
<keyword evidence="11" id="KW-0443">Lipid metabolism</keyword>
<evidence type="ECO:0000256" key="7">
    <source>
        <dbReference type="ARBA" id="ARBA00022679"/>
    </source>
</evidence>
<proteinExistence type="predicted"/>
<dbReference type="PANTHER" id="PTHR42724">
    <property type="entry name" value="TETRAACYLDISACCHARIDE 4'-KINASE"/>
    <property type="match status" value="1"/>
</dbReference>
<dbReference type="BioCyc" id="LBOR1193007:G11KN-850-MONOMER"/>
<evidence type="ECO:0000256" key="11">
    <source>
        <dbReference type="ARBA" id="ARBA00023098"/>
    </source>
</evidence>
<evidence type="ECO:0000256" key="3">
    <source>
        <dbReference type="ARBA" id="ARBA00012071"/>
    </source>
</evidence>
<name>M3FEJ6_LEPBO</name>
<evidence type="ECO:0000256" key="2">
    <source>
        <dbReference type="ARBA" id="ARBA00004870"/>
    </source>
</evidence>
<keyword evidence="8" id="KW-0547">Nucleotide-binding</keyword>
<dbReference type="PANTHER" id="PTHR42724:SF1">
    <property type="entry name" value="TETRAACYLDISACCHARIDE 4'-KINASE, MITOCHONDRIAL-RELATED"/>
    <property type="match status" value="1"/>
</dbReference>
<evidence type="ECO:0000256" key="9">
    <source>
        <dbReference type="ARBA" id="ARBA00022777"/>
    </source>
</evidence>
<dbReference type="GO" id="GO:0005886">
    <property type="term" value="C:plasma membrane"/>
    <property type="evidence" value="ECO:0007669"/>
    <property type="project" value="TreeGrafter"/>
</dbReference>
<dbReference type="InterPro" id="IPR003758">
    <property type="entry name" value="LpxK"/>
</dbReference>
<keyword evidence="13" id="KW-1133">Transmembrane helix</keyword>
<dbReference type="GO" id="GO:0005524">
    <property type="term" value="F:ATP binding"/>
    <property type="evidence" value="ECO:0007669"/>
    <property type="project" value="UniProtKB-KW"/>
</dbReference>
<organism evidence="14 15">
    <name type="scientific">Leptospira borgpetersenii str. 200701203</name>
    <dbReference type="NCBI Taxonomy" id="1193007"/>
    <lineage>
        <taxon>Bacteria</taxon>
        <taxon>Pseudomonadati</taxon>
        <taxon>Spirochaetota</taxon>
        <taxon>Spirochaetia</taxon>
        <taxon>Leptospirales</taxon>
        <taxon>Leptospiraceae</taxon>
        <taxon>Leptospira</taxon>
    </lineage>
</organism>
<feature type="transmembrane region" description="Helical" evidence="13">
    <location>
        <begin position="12"/>
        <end position="31"/>
    </location>
</feature>
<dbReference type="Proteomes" id="UP000011783">
    <property type="component" value="Unassembled WGS sequence"/>
</dbReference>
<comment type="function">
    <text evidence="1">Transfers the gamma-phosphate of ATP to the 4'-position of a tetraacyldisaccharide 1-phosphate intermediate (termed DS-1-P) to form tetraacyldisaccharide 1,4'-bis-phosphate (lipid IVA).</text>
</comment>
<keyword evidence="13" id="KW-0472">Membrane</keyword>
<evidence type="ECO:0000256" key="12">
    <source>
        <dbReference type="ARBA" id="ARBA00029757"/>
    </source>
</evidence>
<evidence type="ECO:0000313" key="14">
    <source>
        <dbReference type="EMBL" id="EMG00298.1"/>
    </source>
</evidence>
<dbReference type="GO" id="GO:0009244">
    <property type="term" value="P:lipopolysaccharide core region biosynthetic process"/>
    <property type="evidence" value="ECO:0007669"/>
    <property type="project" value="TreeGrafter"/>
</dbReference>
<evidence type="ECO:0000256" key="1">
    <source>
        <dbReference type="ARBA" id="ARBA00002274"/>
    </source>
</evidence>
<comment type="caution">
    <text evidence="14">The sequence shown here is derived from an EMBL/GenBank/DDBJ whole genome shotgun (WGS) entry which is preliminary data.</text>
</comment>
<dbReference type="EMBL" id="AKWO02000047">
    <property type="protein sequence ID" value="EMG00298.1"/>
    <property type="molecule type" value="Genomic_DNA"/>
</dbReference>
<evidence type="ECO:0000256" key="13">
    <source>
        <dbReference type="SAM" id="Phobius"/>
    </source>
</evidence>
<keyword evidence="5" id="KW-0444">Lipid biosynthesis</keyword>
<keyword evidence="6" id="KW-0441">Lipid A biosynthesis</keyword>
<dbReference type="GO" id="GO:0009245">
    <property type="term" value="P:lipid A biosynthetic process"/>
    <property type="evidence" value="ECO:0007669"/>
    <property type="project" value="UniProtKB-KW"/>
</dbReference>
<dbReference type="AlphaFoldDB" id="M3FEJ6"/>
<sequence>MKSFNPLPLLHVALFPILYVLSFIYRILFLFDQKLTEKKKLSGAFVISVGNISMGGTGKTPFSIYLAKLIHKKFPEKKSFFCPEVTVRRDPNMDIEFHDDPLQGKLETNLFF</sequence>
<evidence type="ECO:0000313" key="15">
    <source>
        <dbReference type="Proteomes" id="UP000011783"/>
    </source>
</evidence>
<evidence type="ECO:0000256" key="4">
    <source>
        <dbReference type="ARBA" id="ARBA00016436"/>
    </source>
</evidence>
<keyword evidence="13" id="KW-0812">Transmembrane</keyword>
<protein>
    <recommendedName>
        <fullName evidence="4">Tetraacyldisaccharide 4'-kinase</fullName>
        <ecNumber evidence="3">2.7.1.130</ecNumber>
    </recommendedName>
    <alternativeName>
        <fullName evidence="12">Lipid A 4'-kinase</fullName>
    </alternativeName>
</protein>
<gene>
    <name evidence="14" type="ORF">LEP1GSC123_2252</name>
</gene>
<evidence type="ECO:0000256" key="6">
    <source>
        <dbReference type="ARBA" id="ARBA00022556"/>
    </source>
</evidence>
<dbReference type="GO" id="GO:0009029">
    <property type="term" value="F:lipid-A 4'-kinase activity"/>
    <property type="evidence" value="ECO:0007669"/>
    <property type="project" value="UniProtKB-EC"/>
</dbReference>
<keyword evidence="7" id="KW-0808">Transferase</keyword>